<feature type="region of interest" description="Disordered" evidence="1">
    <location>
        <begin position="368"/>
        <end position="410"/>
    </location>
</feature>
<sequence length="520" mass="56951">MPTDFALIFELSKTVVTGEHFDVVLHSAKDLQRPESRLWHGRIWADLTRLHACSTRPIPKTTQTMQGVSGATAAPFIQSMGGLVGNGGAGKQPTYQGSIEHMLHIIFTRFNKGEFTEGVFIMNAEYGAEWFSPVLQHPHCIIRQMGPFQNVAGINNTDSSTTLASFGASSSFNSSHNPMPGMESAMLSGNEAGIKAADWNAGNTSGGGNSADGLSSSVGGMATSWMSLSPRTHFPLPTQTAPIKADLSGVQSTPGSDATVVEQPLVKPVMPSHDIGFESHLLFYLGPNVREFCCAFYGIGLVPGVNTWSAVLLTDDAPPTYLDASASTPHIHDPVVPQNQRSLQNTLPVQYSGQHIVPLGKQPLMSYGHQQVHMQHQHQHNLFQQQQAHQRLQEQQQQQRQQHQQQQQQQMQQHQQQQQMQQHQLQQQLQNTIRQQLFFNQHVFDPPLFQSVDPQSNIDAANSIYNVAAAPFSIDITSQPQLSQLHTDGIYSNPLLTGIPSSANSAALPSPHILSSHTTP</sequence>
<reference evidence="2 3" key="1">
    <citation type="submission" date="2021-02" db="EMBL/GenBank/DDBJ databases">
        <title>Variation within the Batrachochytrium salamandrivorans European outbreak.</title>
        <authorList>
            <person name="Kelly M."/>
            <person name="Pasmans F."/>
            <person name="Shea T.P."/>
            <person name="Munoz J.F."/>
            <person name="Carranza S."/>
            <person name="Cuomo C.A."/>
            <person name="Martel A."/>
        </authorList>
    </citation>
    <scope>NUCLEOTIDE SEQUENCE [LARGE SCALE GENOMIC DNA]</scope>
    <source>
        <strain evidence="2 3">AMFP18/2</strain>
    </source>
</reference>
<evidence type="ECO:0000313" key="3">
    <source>
        <dbReference type="Proteomes" id="UP001648503"/>
    </source>
</evidence>
<keyword evidence="3" id="KW-1185">Reference proteome</keyword>
<protein>
    <submittedName>
        <fullName evidence="2">Uncharacterized protein</fullName>
    </submittedName>
</protein>
<evidence type="ECO:0000256" key="1">
    <source>
        <dbReference type="SAM" id="MobiDB-lite"/>
    </source>
</evidence>
<accession>A0ABQ8FBU9</accession>
<organism evidence="2 3">
    <name type="scientific">Batrachochytrium salamandrivorans</name>
    <dbReference type="NCBI Taxonomy" id="1357716"/>
    <lineage>
        <taxon>Eukaryota</taxon>
        <taxon>Fungi</taxon>
        <taxon>Fungi incertae sedis</taxon>
        <taxon>Chytridiomycota</taxon>
        <taxon>Chytridiomycota incertae sedis</taxon>
        <taxon>Chytridiomycetes</taxon>
        <taxon>Rhizophydiales</taxon>
        <taxon>Rhizophydiales incertae sedis</taxon>
        <taxon>Batrachochytrium</taxon>
    </lineage>
</organism>
<dbReference type="Proteomes" id="UP001648503">
    <property type="component" value="Unassembled WGS sequence"/>
</dbReference>
<dbReference type="EMBL" id="JAFCIX010000298">
    <property type="protein sequence ID" value="KAH6595527.1"/>
    <property type="molecule type" value="Genomic_DNA"/>
</dbReference>
<name>A0ABQ8FBU9_9FUNG</name>
<proteinExistence type="predicted"/>
<evidence type="ECO:0000313" key="2">
    <source>
        <dbReference type="EMBL" id="KAH6595527.1"/>
    </source>
</evidence>
<feature type="compositionally biased region" description="Low complexity" evidence="1">
    <location>
        <begin position="369"/>
        <end position="410"/>
    </location>
</feature>
<comment type="caution">
    <text evidence="2">The sequence shown here is derived from an EMBL/GenBank/DDBJ whole genome shotgun (WGS) entry which is preliminary data.</text>
</comment>
<gene>
    <name evidence="2" type="ORF">BASA50_005736</name>
</gene>